<accession>A0A8S3RBH3</accession>
<evidence type="ECO:0000313" key="2">
    <source>
        <dbReference type="EMBL" id="CAG2203967.1"/>
    </source>
</evidence>
<protein>
    <recommendedName>
        <fullName evidence="4">Tetratricopeptide repeat protein</fullName>
    </recommendedName>
</protein>
<sequence length="234" mass="27525">MTSYSLLFHGYAKAYMVDQIWYENFKPPLNAFNFIDQYMQHRPDDILSEYCKKIFVCRSHQSGNGSEFSKFKGLQISIRTYEIFAMKVEKADTSSDIRRQILATLFNSLGSYYSITNQRIRAIDSFEKAYNINNEDLESLFGVAWWHRSEDPEKAIKLFHQYLDAAPECDKKYYDAYYSLSYIYFSVYKDITKGTEYYYKGLDAEKKQLPCLKAYDTASKLYAKLKMVNLGIHV</sequence>
<evidence type="ECO:0000313" key="3">
    <source>
        <dbReference type="Proteomes" id="UP000683360"/>
    </source>
</evidence>
<evidence type="ECO:0000256" key="1">
    <source>
        <dbReference type="PROSITE-ProRule" id="PRU00339"/>
    </source>
</evidence>
<dbReference type="EMBL" id="CAJPWZ010000933">
    <property type="protein sequence ID" value="CAG2203967.1"/>
    <property type="molecule type" value="Genomic_DNA"/>
</dbReference>
<dbReference type="PROSITE" id="PS50005">
    <property type="entry name" value="TPR"/>
    <property type="match status" value="1"/>
</dbReference>
<keyword evidence="1" id="KW-0802">TPR repeat</keyword>
<dbReference type="AlphaFoldDB" id="A0A8S3RBH3"/>
<dbReference type="Proteomes" id="UP000683360">
    <property type="component" value="Unassembled WGS sequence"/>
</dbReference>
<reference evidence="2" key="1">
    <citation type="submission" date="2021-03" db="EMBL/GenBank/DDBJ databases">
        <authorList>
            <person name="Bekaert M."/>
        </authorList>
    </citation>
    <scope>NUCLEOTIDE SEQUENCE</scope>
</reference>
<gene>
    <name evidence="2" type="ORF">MEDL_18450</name>
</gene>
<evidence type="ECO:0008006" key="4">
    <source>
        <dbReference type="Google" id="ProtNLM"/>
    </source>
</evidence>
<dbReference type="OrthoDB" id="2423701at2759"/>
<dbReference type="InterPro" id="IPR011990">
    <property type="entry name" value="TPR-like_helical_dom_sf"/>
</dbReference>
<dbReference type="Gene3D" id="1.25.40.10">
    <property type="entry name" value="Tetratricopeptide repeat domain"/>
    <property type="match status" value="1"/>
</dbReference>
<dbReference type="SUPFAM" id="SSF48452">
    <property type="entry name" value="TPR-like"/>
    <property type="match status" value="1"/>
</dbReference>
<feature type="repeat" description="TPR" evidence="1">
    <location>
        <begin position="103"/>
        <end position="136"/>
    </location>
</feature>
<name>A0A8S3RBH3_MYTED</name>
<proteinExistence type="predicted"/>
<dbReference type="InterPro" id="IPR019734">
    <property type="entry name" value="TPR_rpt"/>
</dbReference>
<keyword evidence="3" id="KW-1185">Reference proteome</keyword>
<organism evidence="2 3">
    <name type="scientific">Mytilus edulis</name>
    <name type="common">Blue mussel</name>
    <dbReference type="NCBI Taxonomy" id="6550"/>
    <lineage>
        <taxon>Eukaryota</taxon>
        <taxon>Metazoa</taxon>
        <taxon>Spiralia</taxon>
        <taxon>Lophotrochozoa</taxon>
        <taxon>Mollusca</taxon>
        <taxon>Bivalvia</taxon>
        <taxon>Autobranchia</taxon>
        <taxon>Pteriomorphia</taxon>
        <taxon>Mytilida</taxon>
        <taxon>Mytiloidea</taxon>
        <taxon>Mytilidae</taxon>
        <taxon>Mytilinae</taxon>
        <taxon>Mytilus</taxon>
    </lineage>
</organism>
<comment type="caution">
    <text evidence="2">The sequence shown here is derived from an EMBL/GenBank/DDBJ whole genome shotgun (WGS) entry which is preliminary data.</text>
</comment>